<evidence type="ECO:0000313" key="3">
    <source>
        <dbReference type="Proteomes" id="UP000762676"/>
    </source>
</evidence>
<dbReference type="AlphaFoldDB" id="A0AAV4GVM8"/>
<dbReference type="EMBL" id="BMAT01005181">
    <property type="protein sequence ID" value="GFR88740.1"/>
    <property type="molecule type" value="Genomic_DNA"/>
</dbReference>
<evidence type="ECO:0000313" key="2">
    <source>
        <dbReference type="EMBL" id="GFR88740.1"/>
    </source>
</evidence>
<accession>A0AAV4GVM8</accession>
<comment type="caution">
    <text evidence="2">The sequence shown here is derived from an EMBL/GenBank/DDBJ whole genome shotgun (WGS) entry which is preliminary data.</text>
</comment>
<name>A0AAV4GVM8_9GAST</name>
<sequence length="257" mass="28166">AAYFNWADPAEAANRSGSLCAMKTVQRTTDQGRWRILKCEEKQNRFVKVDDICARTSSASLSLRLTRELNGSNISCCAFGSGNFVSCSDSLILDLEGLNLLTIAIILVPLLVSLALCVVAGTYCSDKNSKNRLLLKRRWKNTKPTDRMKEEALMEKMMAMVKAHNQKVPGMPTSSDVLKTTAGKQDATTTLLAGASNSTLKKPGPASATDFFERLRHGSFFSINLTDIIDEGPVLFNMEEEAKTDEKLAGARRGSYV</sequence>
<protein>
    <submittedName>
        <fullName evidence="2">Uncharacterized protein</fullName>
    </submittedName>
</protein>
<feature type="transmembrane region" description="Helical" evidence="1">
    <location>
        <begin position="100"/>
        <end position="124"/>
    </location>
</feature>
<dbReference type="Proteomes" id="UP000762676">
    <property type="component" value="Unassembled WGS sequence"/>
</dbReference>
<keyword evidence="1" id="KW-1133">Transmembrane helix</keyword>
<feature type="non-terminal residue" evidence="2">
    <location>
        <position position="1"/>
    </location>
</feature>
<reference evidence="2 3" key="1">
    <citation type="journal article" date="2021" name="Elife">
        <title>Chloroplast acquisition without the gene transfer in kleptoplastic sea slugs, Plakobranchus ocellatus.</title>
        <authorList>
            <person name="Maeda T."/>
            <person name="Takahashi S."/>
            <person name="Yoshida T."/>
            <person name="Shimamura S."/>
            <person name="Takaki Y."/>
            <person name="Nagai Y."/>
            <person name="Toyoda A."/>
            <person name="Suzuki Y."/>
            <person name="Arimoto A."/>
            <person name="Ishii H."/>
            <person name="Satoh N."/>
            <person name="Nishiyama T."/>
            <person name="Hasebe M."/>
            <person name="Maruyama T."/>
            <person name="Minagawa J."/>
            <person name="Obokata J."/>
            <person name="Shigenobu S."/>
        </authorList>
    </citation>
    <scope>NUCLEOTIDE SEQUENCE [LARGE SCALE GENOMIC DNA]</scope>
</reference>
<organism evidence="2 3">
    <name type="scientific">Elysia marginata</name>
    <dbReference type="NCBI Taxonomy" id="1093978"/>
    <lineage>
        <taxon>Eukaryota</taxon>
        <taxon>Metazoa</taxon>
        <taxon>Spiralia</taxon>
        <taxon>Lophotrochozoa</taxon>
        <taxon>Mollusca</taxon>
        <taxon>Gastropoda</taxon>
        <taxon>Heterobranchia</taxon>
        <taxon>Euthyneura</taxon>
        <taxon>Panpulmonata</taxon>
        <taxon>Sacoglossa</taxon>
        <taxon>Placobranchoidea</taxon>
        <taxon>Plakobranchidae</taxon>
        <taxon>Elysia</taxon>
    </lineage>
</organism>
<evidence type="ECO:0000256" key="1">
    <source>
        <dbReference type="SAM" id="Phobius"/>
    </source>
</evidence>
<keyword evidence="3" id="KW-1185">Reference proteome</keyword>
<keyword evidence="1" id="KW-0472">Membrane</keyword>
<gene>
    <name evidence="2" type="ORF">ElyMa_002525700</name>
</gene>
<keyword evidence="1" id="KW-0812">Transmembrane</keyword>
<proteinExistence type="predicted"/>